<evidence type="ECO:0000256" key="1">
    <source>
        <dbReference type="SAM" id="SignalP"/>
    </source>
</evidence>
<name>A0A3N0GJZ5_9ACTN</name>
<dbReference type="EMBL" id="RJSF01000044">
    <property type="protein sequence ID" value="RNM12536.1"/>
    <property type="molecule type" value="Genomic_DNA"/>
</dbReference>
<protein>
    <submittedName>
        <fullName evidence="2">Uncharacterized protein</fullName>
    </submittedName>
</protein>
<feature type="signal peptide" evidence="1">
    <location>
        <begin position="1"/>
        <end position="27"/>
    </location>
</feature>
<dbReference type="RefSeq" id="WP_123224299.1">
    <property type="nucleotide sequence ID" value="NZ_RJSF01000044.1"/>
</dbReference>
<proteinExistence type="predicted"/>
<reference evidence="2 3" key="1">
    <citation type="submission" date="2018-11" db="EMBL/GenBank/DDBJ databases">
        <authorList>
            <person name="Li F."/>
        </authorList>
    </citation>
    <scope>NUCLEOTIDE SEQUENCE [LARGE SCALE GENOMIC DNA]</scope>
    <source>
        <strain evidence="2 3">Gsoil 818</strain>
    </source>
</reference>
<keyword evidence="3" id="KW-1185">Reference proteome</keyword>
<dbReference type="Proteomes" id="UP000279994">
    <property type="component" value="Unassembled WGS sequence"/>
</dbReference>
<accession>A0A3N0GJZ5</accession>
<evidence type="ECO:0000313" key="3">
    <source>
        <dbReference type="Proteomes" id="UP000279994"/>
    </source>
</evidence>
<dbReference type="AlphaFoldDB" id="A0A3N0GJZ5"/>
<dbReference type="OrthoDB" id="4843707at2"/>
<gene>
    <name evidence="2" type="ORF">EFL26_18065</name>
</gene>
<organism evidence="2 3">
    <name type="scientific">Nocardioides pocheonensis</name>
    <dbReference type="NCBI Taxonomy" id="661485"/>
    <lineage>
        <taxon>Bacteria</taxon>
        <taxon>Bacillati</taxon>
        <taxon>Actinomycetota</taxon>
        <taxon>Actinomycetes</taxon>
        <taxon>Propionibacteriales</taxon>
        <taxon>Nocardioidaceae</taxon>
        <taxon>Nocardioides</taxon>
    </lineage>
</organism>
<feature type="chain" id="PRO_5018330407" evidence="1">
    <location>
        <begin position="28"/>
        <end position="133"/>
    </location>
</feature>
<keyword evidence="1" id="KW-0732">Signal</keyword>
<evidence type="ECO:0000313" key="2">
    <source>
        <dbReference type="EMBL" id="RNM12536.1"/>
    </source>
</evidence>
<sequence>MNRTARTLITLTVPLALGIAAAGPASAYDCYNASRSAQGNTGASTSRVWYSVPEFLAAVGLTQAQIDAAMPVIKADARVPAGFTVFFNDTHIAELASKMREDLATNGRGIDHSDDYGTPVFDAIFEDVMSVLS</sequence>
<comment type="caution">
    <text evidence="2">The sequence shown here is derived from an EMBL/GenBank/DDBJ whole genome shotgun (WGS) entry which is preliminary data.</text>
</comment>